<dbReference type="InterPro" id="IPR043129">
    <property type="entry name" value="ATPase_NBD"/>
</dbReference>
<reference evidence="4" key="2">
    <citation type="submission" date="2025-08" db="UniProtKB">
        <authorList>
            <consortium name="Ensembl"/>
        </authorList>
    </citation>
    <scope>IDENTIFICATION</scope>
</reference>
<proteinExistence type="inferred from homology"/>
<keyword evidence="2" id="KW-0547">Nucleotide-binding</keyword>
<dbReference type="RefSeq" id="XP_007544260.1">
    <property type="nucleotide sequence ID" value="XM_007544198.2"/>
</dbReference>
<dbReference type="GeneTree" id="ENSGT00940000154551"/>
<evidence type="ECO:0000313" key="4">
    <source>
        <dbReference type="Ensembl" id="ENSPFOP00000001107.2"/>
    </source>
</evidence>
<dbReference type="OMA" id="CDKFMKT"/>
<reference evidence="4" key="3">
    <citation type="submission" date="2025-09" db="UniProtKB">
        <authorList>
            <consortium name="Ensembl"/>
        </authorList>
    </citation>
    <scope>IDENTIFICATION</scope>
</reference>
<dbReference type="Proteomes" id="UP000028760">
    <property type="component" value="Unassembled WGS sequence"/>
</dbReference>
<dbReference type="Gene3D" id="3.30.420.40">
    <property type="match status" value="2"/>
</dbReference>
<dbReference type="CDD" id="cd10229">
    <property type="entry name" value="ASKHA_NBD_HSP70_HSPA12"/>
    <property type="match status" value="1"/>
</dbReference>
<dbReference type="PANTHER" id="PTHR14187">
    <property type="entry name" value="ALPHA KINASE/ELONGATION FACTOR 2 KINASE"/>
    <property type="match status" value="1"/>
</dbReference>
<dbReference type="GO" id="GO:0005524">
    <property type="term" value="F:ATP binding"/>
    <property type="evidence" value="ECO:0007669"/>
    <property type="project" value="UniProtKB-KW"/>
</dbReference>
<comment type="similarity">
    <text evidence="1">Belongs to the heat shock protein 70 family.</text>
</comment>
<dbReference type="InterPro" id="IPR013126">
    <property type="entry name" value="Hsp_70_fam"/>
</dbReference>
<dbReference type="GeneID" id="103132395"/>
<keyword evidence="3" id="KW-0067">ATP-binding</keyword>
<dbReference type="KEGG" id="pfor:103132395"/>
<evidence type="ECO:0000313" key="5">
    <source>
        <dbReference type="Proteomes" id="UP000028760"/>
    </source>
</evidence>
<dbReference type="EMBL" id="AYCK01026644">
    <property type="status" value="NOT_ANNOTATED_CDS"/>
    <property type="molecule type" value="Genomic_DNA"/>
</dbReference>
<dbReference type="OrthoDB" id="2963168at2759"/>
<dbReference type="Ensembl" id="ENSPFOT00000001109.1">
    <property type="protein sequence ID" value="ENSPFOP00000001107.2"/>
    <property type="gene ID" value="ENSPFOG00000001117.1"/>
</dbReference>
<evidence type="ECO:0000256" key="3">
    <source>
        <dbReference type="ARBA" id="ARBA00022840"/>
    </source>
</evidence>
<evidence type="ECO:0000256" key="2">
    <source>
        <dbReference type="ARBA" id="ARBA00022741"/>
    </source>
</evidence>
<reference evidence="5" key="1">
    <citation type="submission" date="2013-10" db="EMBL/GenBank/DDBJ databases">
        <authorList>
            <person name="Schartl M."/>
            <person name="Warren W."/>
        </authorList>
    </citation>
    <scope>NUCLEOTIDE SEQUENCE [LARGE SCALE GENOMIC DNA]</scope>
    <source>
        <strain evidence="5">female</strain>
    </source>
</reference>
<dbReference type="STRING" id="48698.ENSPFOP00000001107"/>
<organism evidence="4 5">
    <name type="scientific">Poecilia formosa</name>
    <name type="common">Amazon molly</name>
    <name type="synonym">Limia formosa</name>
    <dbReference type="NCBI Taxonomy" id="48698"/>
    <lineage>
        <taxon>Eukaryota</taxon>
        <taxon>Metazoa</taxon>
        <taxon>Chordata</taxon>
        <taxon>Craniata</taxon>
        <taxon>Vertebrata</taxon>
        <taxon>Euteleostomi</taxon>
        <taxon>Actinopterygii</taxon>
        <taxon>Neopterygii</taxon>
        <taxon>Teleostei</taxon>
        <taxon>Neoteleostei</taxon>
        <taxon>Acanthomorphata</taxon>
        <taxon>Ovalentaria</taxon>
        <taxon>Atherinomorphae</taxon>
        <taxon>Cyprinodontiformes</taxon>
        <taxon>Poeciliidae</taxon>
        <taxon>Poeciliinae</taxon>
        <taxon>Poecilia</taxon>
    </lineage>
</organism>
<name>A0A087X5Q4_POEFO</name>
<sequence>MGDSYVIAIDFGTAYSGYAFNITAREEESDPKLKRWGAKHGLDTPKTPTCILFDENGEFMKFGYEAKTTYIKMRGEDAKRHYFFEGFKLILYDKDLNKDLKIKAANDKEMTALKVFSESLRFLKDDALETINAKTRTKLTPSNFTWVLTVPAIWNETAKQFMKEAAIQAGIITEGYDKKLVITLEPEAASIWCKKLPADGFITENHSRDSLDQTPGTQYLIVDCGGGTIDITVHKVLKGGALKELHKASGNNMGGQAVDRKFKKFLREIFTDGVWDEYEQKYPSEVQRIIFDFTRLKQVDESIEITCPYNLGKLARKKKDIERFFESVGGASWNEGSIIITREKLKTFFEESLQGITMSLREIFKKDLHIGFILLVGGFADSQILRQHINEQFGEEYNILCPVRPQEAILRGAVEFGRNPKIVASRKSRFTYGVATLERFKSEHRQEKKITADGKEWCQDIFKKLLEEGEDVGWDETRDHILDAVDPQQKEMSVRLFRSERKNPRYVDEWGVEEVGSFIVKLCDPERNKERKVKVELKFGSPEITATGTDPSTGEKRSLTFEFKTL</sequence>
<dbReference type="SUPFAM" id="SSF53067">
    <property type="entry name" value="Actin-like ATPase domain"/>
    <property type="match status" value="2"/>
</dbReference>
<evidence type="ECO:0000256" key="1">
    <source>
        <dbReference type="ARBA" id="ARBA00007381"/>
    </source>
</evidence>
<dbReference type="Pfam" id="PF00012">
    <property type="entry name" value="HSP70"/>
    <property type="match status" value="1"/>
</dbReference>
<dbReference type="eggNOG" id="KOG0101">
    <property type="taxonomic scope" value="Eukaryota"/>
</dbReference>
<keyword evidence="5" id="KW-1185">Reference proteome</keyword>
<dbReference type="GO" id="GO:0140662">
    <property type="term" value="F:ATP-dependent protein folding chaperone"/>
    <property type="evidence" value="ECO:0007669"/>
    <property type="project" value="InterPro"/>
</dbReference>
<dbReference type="PANTHER" id="PTHR14187:SF5">
    <property type="entry name" value="HEAT SHOCK 70 KDA PROTEIN 12A"/>
    <property type="match status" value="1"/>
</dbReference>
<protein>
    <submittedName>
        <fullName evidence="4">Heat shock 70 kDa protein 12A-like</fullName>
    </submittedName>
</protein>
<dbReference type="AlphaFoldDB" id="A0A087X5Q4"/>
<accession>A0A087X5Q4</accession>